<dbReference type="AlphaFoldDB" id="A0A344UQD4"/>
<protein>
    <submittedName>
        <fullName evidence="1">Uncharacterized protein</fullName>
    </submittedName>
</protein>
<keyword evidence="2" id="KW-1185">Reference proteome</keyword>
<sequence>MSGFDWAYRSSVPGVGWTPRDESLLRTAFAIHCILTDHYAEVPGIPVPFAVPGHFPQNRVIATAPFTLYSFQAASDGSYVHDNGFFFATGQYGLAMTAGVGLARAIGNSQRRANAQADATRMWRPLDQGNIFVNIDGFHLVTAGDLAGWDWGSIVMGQMVQRGQFAMVGDSEFGRVSYVIESDLAELVFFLWAAHRQPQHPQLYQRVWLLPEWLDKYDAVRRPDDIDYWNQSVLGDRALPPGL</sequence>
<organism evidence="1 2">
    <name type="scientific">Acidipropionibacterium virtanenii</name>
    <dbReference type="NCBI Taxonomy" id="2057246"/>
    <lineage>
        <taxon>Bacteria</taxon>
        <taxon>Bacillati</taxon>
        <taxon>Actinomycetota</taxon>
        <taxon>Actinomycetes</taxon>
        <taxon>Propionibacteriales</taxon>
        <taxon>Propionibacteriaceae</taxon>
        <taxon>Acidipropionibacterium</taxon>
    </lineage>
</organism>
<dbReference type="EMBL" id="CP025198">
    <property type="protein sequence ID" value="AXE37482.1"/>
    <property type="molecule type" value="Genomic_DNA"/>
</dbReference>
<evidence type="ECO:0000313" key="1">
    <source>
        <dbReference type="EMBL" id="AXE37482.1"/>
    </source>
</evidence>
<dbReference type="KEGG" id="acij:JS278_00285"/>
<name>A0A344UQD4_9ACTN</name>
<gene>
    <name evidence="1" type="ORF">JS278_00285</name>
</gene>
<dbReference type="RefSeq" id="WP_147243120.1">
    <property type="nucleotide sequence ID" value="NZ_CP025198.1"/>
</dbReference>
<reference evidence="1 2" key="1">
    <citation type="submission" date="2017-12" db="EMBL/GenBank/DDBJ databases">
        <title>The whole genome sequence of the Acidipropionibacterium virtanenii sp. nov. type strain JS278.</title>
        <authorList>
            <person name="Laine P."/>
            <person name="Deptula P."/>
            <person name="Varmanen P."/>
            <person name="Auvinen P."/>
        </authorList>
    </citation>
    <scope>NUCLEOTIDE SEQUENCE [LARGE SCALE GENOMIC DNA]</scope>
    <source>
        <strain evidence="1 2">JS278</strain>
    </source>
</reference>
<proteinExistence type="predicted"/>
<evidence type="ECO:0000313" key="2">
    <source>
        <dbReference type="Proteomes" id="UP000251995"/>
    </source>
</evidence>
<dbReference type="OrthoDB" id="3255965at2"/>
<accession>A0A344UQD4</accession>
<dbReference type="Proteomes" id="UP000251995">
    <property type="component" value="Chromosome"/>
</dbReference>